<dbReference type="SUPFAM" id="SSF47473">
    <property type="entry name" value="EF-hand"/>
    <property type="match status" value="1"/>
</dbReference>
<feature type="compositionally biased region" description="Basic residues" evidence="7">
    <location>
        <begin position="54"/>
        <end position="64"/>
    </location>
</feature>
<feature type="region of interest" description="Disordered" evidence="7">
    <location>
        <begin position="203"/>
        <end position="225"/>
    </location>
</feature>
<evidence type="ECO:0000256" key="5">
    <source>
        <dbReference type="ARBA" id="ARBA00022837"/>
    </source>
</evidence>
<dbReference type="InterPro" id="IPR018247">
    <property type="entry name" value="EF_Hand_1_Ca_BS"/>
</dbReference>
<keyword evidence="12" id="KW-1185">Reference proteome</keyword>
<feature type="domain" description="EF-hand" evidence="10">
    <location>
        <begin position="449"/>
        <end position="484"/>
    </location>
</feature>
<dbReference type="InterPro" id="IPR002048">
    <property type="entry name" value="EF_hand_dom"/>
</dbReference>
<evidence type="ECO:0000259" key="10">
    <source>
        <dbReference type="PROSITE" id="PS50222"/>
    </source>
</evidence>
<accession>A0A9P8LD43</accession>
<feature type="region of interest" description="Disordered" evidence="7">
    <location>
        <begin position="517"/>
        <end position="564"/>
    </location>
</feature>
<feature type="domain" description="ZZ-type" evidence="9">
    <location>
        <begin position="273"/>
        <end position="325"/>
    </location>
</feature>
<feature type="compositionally biased region" description="Basic and acidic residues" evidence="7">
    <location>
        <begin position="678"/>
        <end position="700"/>
    </location>
</feature>
<evidence type="ECO:0000313" key="11">
    <source>
        <dbReference type="EMBL" id="KAH0559967.1"/>
    </source>
</evidence>
<dbReference type="Pfam" id="PF00569">
    <property type="entry name" value="ZZ"/>
    <property type="match status" value="1"/>
</dbReference>
<evidence type="ECO:0000256" key="8">
    <source>
        <dbReference type="SAM" id="Phobius"/>
    </source>
</evidence>
<feature type="non-terminal residue" evidence="11">
    <location>
        <position position="1019"/>
    </location>
</feature>
<reference evidence="11" key="1">
    <citation type="submission" date="2021-03" db="EMBL/GenBank/DDBJ databases">
        <title>Comparative genomics and phylogenomic investigation of the class Geoglossomycetes provide insights into ecological specialization and systematics.</title>
        <authorList>
            <person name="Melie T."/>
            <person name="Pirro S."/>
            <person name="Miller A.N."/>
            <person name="Quandt A."/>
        </authorList>
    </citation>
    <scope>NUCLEOTIDE SEQUENCE</scope>
    <source>
        <strain evidence="11">CAQ_001_2017</strain>
    </source>
</reference>
<dbReference type="InterPro" id="IPR000433">
    <property type="entry name" value="Znf_ZZ"/>
</dbReference>
<evidence type="ECO:0000256" key="6">
    <source>
        <dbReference type="PROSITE-ProRule" id="PRU00228"/>
    </source>
</evidence>
<dbReference type="PROSITE" id="PS50222">
    <property type="entry name" value="EF_HAND_2"/>
    <property type="match status" value="2"/>
</dbReference>
<dbReference type="Proteomes" id="UP000750711">
    <property type="component" value="Unassembled WGS sequence"/>
</dbReference>
<dbReference type="InterPro" id="IPR011992">
    <property type="entry name" value="EF-hand-dom_pair"/>
</dbReference>
<dbReference type="PROSITE" id="PS01357">
    <property type="entry name" value="ZF_ZZ_1"/>
    <property type="match status" value="1"/>
</dbReference>
<name>A0A9P8LD43_9PEZI</name>
<keyword evidence="5" id="KW-0106">Calcium</keyword>
<dbReference type="GO" id="GO:0005829">
    <property type="term" value="C:cytosol"/>
    <property type="evidence" value="ECO:0007669"/>
    <property type="project" value="TreeGrafter"/>
</dbReference>
<dbReference type="SMART" id="SM00054">
    <property type="entry name" value="EFh"/>
    <property type="match status" value="2"/>
</dbReference>
<feature type="compositionally biased region" description="Low complexity" evidence="7">
    <location>
        <begin position="992"/>
        <end position="1019"/>
    </location>
</feature>
<feature type="compositionally biased region" description="Pro residues" evidence="7">
    <location>
        <begin position="982"/>
        <end position="991"/>
    </location>
</feature>
<organism evidence="11 12">
    <name type="scientific">Trichoglossum hirsutum</name>
    <dbReference type="NCBI Taxonomy" id="265104"/>
    <lineage>
        <taxon>Eukaryota</taxon>
        <taxon>Fungi</taxon>
        <taxon>Dikarya</taxon>
        <taxon>Ascomycota</taxon>
        <taxon>Pezizomycotina</taxon>
        <taxon>Geoglossomycetes</taxon>
        <taxon>Geoglossales</taxon>
        <taxon>Geoglossaceae</taxon>
        <taxon>Trichoglossum</taxon>
    </lineage>
</organism>
<feature type="compositionally biased region" description="Basic and acidic residues" evidence="7">
    <location>
        <begin position="551"/>
        <end position="563"/>
    </location>
</feature>
<dbReference type="GO" id="GO:0016020">
    <property type="term" value="C:membrane"/>
    <property type="evidence" value="ECO:0007669"/>
    <property type="project" value="TreeGrafter"/>
</dbReference>
<keyword evidence="8" id="KW-0812">Transmembrane</keyword>
<evidence type="ECO:0000256" key="4">
    <source>
        <dbReference type="ARBA" id="ARBA00022833"/>
    </source>
</evidence>
<evidence type="ECO:0000256" key="7">
    <source>
        <dbReference type="SAM" id="MobiDB-lite"/>
    </source>
</evidence>
<keyword evidence="2" id="KW-0677">Repeat</keyword>
<evidence type="ECO:0000313" key="12">
    <source>
        <dbReference type="Proteomes" id="UP000750711"/>
    </source>
</evidence>
<dbReference type="EMBL" id="JAGHQM010000478">
    <property type="protein sequence ID" value="KAH0559967.1"/>
    <property type="molecule type" value="Genomic_DNA"/>
</dbReference>
<dbReference type="SUPFAM" id="SSF57850">
    <property type="entry name" value="RING/U-box"/>
    <property type="match status" value="1"/>
</dbReference>
<proteinExistence type="predicted"/>
<sequence>MSSGSAPTSAAPASLVRYRPIVILVTGLAAAYGAYYVHSHFFSSHSRNPPPQGLRRRNALHRPRAPRERSGSHSRLTVRQLAMFVTRQFDNTTDNGEPVSYGSFPTTDGRGEQVEIPLSWPLVSLDELSARHGIQGEDAAARYSELQSLFLRAFLATTIPRDADGAVGFAGPEGEPLRNDLLRRGFHPATVDSALREVDNRLEEAQDRGWGPTGNPEGTDGRAATAWDNESNFSWHGGEDNANGGPSSREGQSLLNLLYHIAEDQARREGYIHRGVTCNSCGSLPIRGIRYRCANCIDFDLCETCEAMQVHPKTHLFYKVRIPAPFLGNPRQAQPVWYPGKPGAMPQNMPTPLGQRLVKETGFETPEVEALWDQFKCLASSEWLDDPNRLGMAIDRRTFDKCFVPNTTVRPPPPNLIYDRMFAFYDTNGDGLIGFEEFLRGLASLNDKSKEERMKRIFQGYDIDGDGYVDRRDFLRMFRAFYALSKELTKDMIAGMEEDVMESNGACDIIHGSQPISSAFSGAIPPGERTEPGEEKQNDANGDPQIVDRGGVVRESGDDKGDRNVVIADAAEREAFPPPRSLPRRRPWDSMLMSDNLLDDALEQAPNSSRRRAGYPFTMMDDPEGGEDNRHSDSEPGDDHWPPESVTAADVQSALGLPWSSAEEVRDASDQQKVMDAVQRRLDEERRRRREEARQDGLRERWRRRQFYVDEEEGAVAPDGYEDSMDPMITNVGDHEGSDNNNKPSPVEDPHRPHLRSRSSSKVRFQDDLTDTDYETRSNHSTSSRSAHHSVGERWGGYEMPEAERDVGKEILYQVTQQGLNEMLDPLFKEKEDLAMESFTTREERKKARLSPEAGATEKGKEKKGKESPPLVQLEHAVRTSRKPQKISPSAFAEDGDPWDTIRDGSGTDAEHDGSAKETSQTQEVSADEDSHLVPADESPVDHIIGLINSTSGLSSQALDPDILSKPVGDLLAESDYIEKSPTPPSTPPSPSSDSRQQQQHQHQPSSSSCSTEPTPNAR</sequence>
<keyword evidence="8" id="KW-0472">Membrane</keyword>
<evidence type="ECO:0000256" key="3">
    <source>
        <dbReference type="ARBA" id="ARBA00022771"/>
    </source>
</evidence>
<feature type="domain" description="EF-hand" evidence="10">
    <location>
        <begin position="413"/>
        <end position="448"/>
    </location>
</feature>
<feature type="compositionally biased region" description="Basic and acidic residues" evidence="7">
    <location>
        <begin position="627"/>
        <end position="642"/>
    </location>
</feature>
<dbReference type="AlphaFoldDB" id="A0A9P8LD43"/>
<dbReference type="PROSITE" id="PS50135">
    <property type="entry name" value="ZF_ZZ_2"/>
    <property type="match status" value="1"/>
</dbReference>
<gene>
    <name evidence="11" type="ORF">GP486_003517</name>
</gene>
<feature type="region of interest" description="Disordered" evidence="7">
    <location>
        <begin position="602"/>
        <end position="802"/>
    </location>
</feature>
<dbReference type="Gene3D" id="3.30.60.90">
    <property type="match status" value="1"/>
</dbReference>
<comment type="caution">
    <text evidence="11">The sequence shown here is derived from an EMBL/GenBank/DDBJ whole genome shotgun (WGS) entry which is preliminary data.</text>
</comment>
<evidence type="ECO:0000256" key="2">
    <source>
        <dbReference type="ARBA" id="ARBA00022737"/>
    </source>
</evidence>
<protein>
    <recommendedName>
        <fullName evidence="13">EF hand domain protein</fullName>
    </recommendedName>
</protein>
<evidence type="ECO:0008006" key="13">
    <source>
        <dbReference type="Google" id="ProtNLM"/>
    </source>
</evidence>
<feature type="compositionally biased region" description="Acidic residues" evidence="7">
    <location>
        <begin position="709"/>
        <end position="725"/>
    </location>
</feature>
<dbReference type="CDD" id="cd02340">
    <property type="entry name" value="ZZ_NBR1_like"/>
    <property type="match status" value="1"/>
</dbReference>
<dbReference type="PANTHER" id="PTHR23055:SF187">
    <property type="entry name" value="EF HAND DOMAIN PROTEIN (AFU_ORTHOLOGUE AFUA_6G07310)"/>
    <property type="match status" value="1"/>
</dbReference>
<feature type="region of interest" description="Disordered" evidence="7">
    <location>
        <begin position="230"/>
        <end position="249"/>
    </location>
</feature>
<keyword evidence="8" id="KW-1133">Transmembrane helix</keyword>
<dbReference type="Pfam" id="PF13499">
    <property type="entry name" value="EF-hand_7"/>
    <property type="match status" value="1"/>
</dbReference>
<dbReference type="InterPro" id="IPR043145">
    <property type="entry name" value="Znf_ZZ_sf"/>
</dbReference>
<dbReference type="SMART" id="SM00291">
    <property type="entry name" value="ZnF_ZZ"/>
    <property type="match status" value="1"/>
</dbReference>
<evidence type="ECO:0000256" key="1">
    <source>
        <dbReference type="ARBA" id="ARBA00022723"/>
    </source>
</evidence>
<keyword evidence="1" id="KW-0479">Metal-binding</keyword>
<dbReference type="InterPro" id="IPR028846">
    <property type="entry name" value="Recoverin"/>
</dbReference>
<feature type="transmembrane region" description="Helical" evidence="8">
    <location>
        <begin position="21"/>
        <end position="38"/>
    </location>
</feature>
<dbReference type="PANTHER" id="PTHR23055">
    <property type="entry name" value="CALCIUM BINDING PROTEINS"/>
    <property type="match status" value="1"/>
</dbReference>
<feature type="compositionally biased region" description="Basic and acidic residues" evidence="7">
    <location>
        <begin position="528"/>
        <end position="538"/>
    </location>
</feature>
<keyword evidence="4" id="KW-0862">Zinc</keyword>
<feature type="region of interest" description="Disordered" evidence="7">
    <location>
        <begin position="952"/>
        <end position="1019"/>
    </location>
</feature>
<dbReference type="PROSITE" id="PS00018">
    <property type="entry name" value="EF_HAND_1"/>
    <property type="match status" value="2"/>
</dbReference>
<feature type="compositionally biased region" description="Basic and acidic residues" evidence="7">
    <location>
        <begin position="835"/>
        <end position="846"/>
    </location>
</feature>
<dbReference type="PRINTS" id="PR00450">
    <property type="entry name" value="RECOVERIN"/>
</dbReference>
<dbReference type="CDD" id="cd00051">
    <property type="entry name" value="EFh"/>
    <property type="match status" value="1"/>
</dbReference>
<dbReference type="GO" id="GO:0008270">
    <property type="term" value="F:zinc ion binding"/>
    <property type="evidence" value="ECO:0007669"/>
    <property type="project" value="UniProtKB-KW"/>
</dbReference>
<feature type="compositionally biased region" description="Basic and acidic residues" evidence="7">
    <location>
        <begin position="856"/>
        <end position="867"/>
    </location>
</feature>
<feature type="region of interest" description="Disordered" evidence="7">
    <location>
        <begin position="44"/>
        <end position="74"/>
    </location>
</feature>
<dbReference type="GO" id="GO:0005509">
    <property type="term" value="F:calcium ion binding"/>
    <property type="evidence" value="ECO:0007669"/>
    <property type="project" value="InterPro"/>
</dbReference>
<keyword evidence="3 6" id="KW-0863">Zinc-finger</keyword>
<evidence type="ECO:0000259" key="9">
    <source>
        <dbReference type="PROSITE" id="PS50135"/>
    </source>
</evidence>
<dbReference type="Gene3D" id="1.10.238.10">
    <property type="entry name" value="EF-hand"/>
    <property type="match status" value="1"/>
</dbReference>
<feature type="region of interest" description="Disordered" evidence="7">
    <location>
        <begin position="835"/>
        <end position="939"/>
    </location>
</feature>